<dbReference type="InterPro" id="IPR011059">
    <property type="entry name" value="Metal-dep_hydrolase_composite"/>
</dbReference>
<evidence type="ECO:0000313" key="1">
    <source>
        <dbReference type="EMBL" id="VHO06799.1"/>
    </source>
</evidence>
<dbReference type="Gene3D" id="2.30.40.10">
    <property type="entry name" value="Urease, subunit C, domain 1"/>
    <property type="match status" value="1"/>
</dbReference>
<dbReference type="AlphaFoldDB" id="A0A486XY61"/>
<reference evidence="1" key="1">
    <citation type="submission" date="2019-04" db="EMBL/GenBank/DDBJ databases">
        <authorList>
            <person name="Brambilla D."/>
        </authorList>
    </citation>
    <scope>NUCLEOTIDE SEQUENCE</scope>
    <source>
        <strain evidence="1">BAL1</strain>
    </source>
</reference>
<proteinExistence type="predicted"/>
<evidence type="ECO:0008006" key="2">
    <source>
        <dbReference type="Google" id="ProtNLM"/>
    </source>
</evidence>
<accession>A0A486XY61</accession>
<gene>
    <name evidence="1" type="ORF">BAL341_3772</name>
</gene>
<dbReference type="EMBL" id="CAAJGR010000039">
    <property type="protein sequence ID" value="VHO06799.1"/>
    <property type="molecule type" value="Genomic_DNA"/>
</dbReference>
<dbReference type="SUPFAM" id="SSF51338">
    <property type="entry name" value="Composite domain of metallo-dependent hydrolases"/>
    <property type="match status" value="1"/>
</dbReference>
<dbReference type="GO" id="GO:0016810">
    <property type="term" value="F:hydrolase activity, acting on carbon-nitrogen (but not peptide) bonds"/>
    <property type="evidence" value="ECO:0007669"/>
    <property type="project" value="InterPro"/>
</dbReference>
<name>A0A486XY61_9GAMM</name>
<protein>
    <recommendedName>
        <fullName evidence="2">Amidohydrolase</fullName>
    </recommendedName>
</protein>
<sequence length="71" mass="7493">MLLLFSFTAIVEKAALVGGRLIDGFGHQPLADSVILVRDGIIEQVVTLATLPVPDVYTVVSTEGMDVLPGL</sequence>
<organism evidence="1">
    <name type="scientific">Rheinheimera sp. BAL341</name>
    <dbReference type="NCBI Taxonomy" id="1708203"/>
    <lineage>
        <taxon>Bacteria</taxon>
        <taxon>Pseudomonadati</taxon>
        <taxon>Pseudomonadota</taxon>
        <taxon>Gammaproteobacteria</taxon>
        <taxon>Chromatiales</taxon>
        <taxon>Chromatiaceae</taxon>
        <taxon>Rheinheimera</taxon>
    </lineage>
</organism>